<organism evidence="1 2">
    <name type="scientific">Streptomyces lavendulae subsp. lavendulae</name>
    <dbReference type="NCBI Taxonomy" id="58340"/>
    <lineage>
        <taxon>Bacteria</taxon>
        <taxon>Bacillati</taxon>
        <taxon>Actinomycetota</taxon>
        <taxon>Actinomycetes</taxon>
        <taxon>Kitasatosporales</taxon>
        <taxon>Streptomycetaceae</taxon>
        <taxon>Streptomyces</taxon>
    </lineage>
</organism>
<name>A0A2K8PBX7_STRLA</name>
<dbReference type="Proteomes" id="UP000231791">
    <property type="component" value="Chromosome"/>
</dbReference>
<dbReference type="RefSeq" id="WP_030235125.1">
    <property type="nucleotide sequence ID" value="NZ_CP024985.1"/>
</dbReference>
<dbReference type="InterPro" id="IPR023401">
    <property type="entry name" value="ODC_N"/>
</dbReference>
<keyword evidence="2" id="KW-1185">Reference proteome</keyword>
<dbReference type="Gene3D" id="3.40.50.720">
    <property type="entry name" value="NAD(P)-binding Rossmann-like Domain"/>
    <property type="match status" value="1"/>
</dbReference>
<dbReference type="InterPro" id="IPR023866">
    <property type="entry name" value="SbnB"/>
</dbReference>
<dbReference type="PIRSF" id="PIRSF001439">
    <property type="entry name" value="CryM"/>
    <property type="match status" value="1"/>
</dbReference>
<gene>
    <name evidence="1" type="ORF">SLAV_10450</name>
</gene>
<dbReference type="InterPro" id="IPR003462">
    <property type="entry name" value="ODC_Mu_crystall"/>
</dbReference>
<evidence type="ECO:0000313" key="1">
    <source>
        <dbReference type="EMBL" id="ATZ23958.1"/>
    </source>
</evidence>
<dbReference type="GO" id="GO:0019290">
    <property type="term" value="P:siderophore biosynthetic process"/>
    <property type="evidence" value="ECO:0007669"/>
    <property type="project" value="InterPro"/>
</dbReference>
<dbReference type="InterPro" id="IPR036291">
    <property type="entry name" value="NAD(P)-bd_dom_sf"/>
</dbReference>
<dbReference type="EMBL" id="CP024985">
    <property type="protein sequence ID" value="ATZ23958.1"/>
    <property type="molecule type" value="Genomic_DNA"/>
</dbReference>
<dbReference type="KEGG" id="slx:SLAV_10450"/>
<accession>A0A2K8PBX7</accession>
<dbReference type="PANTHER" id="PTHR13812">
    <property type="entry name" value="KETIMINE REDUCTASE MU-CRYSTALLIN"/>
    <property type="match status" value="1"/>
</dbReference>
<dbReference type="OrthoDB" id="3396397at2"/>
<sequence>MLIIGHREVRDILKGREREIISLVADAYRLHDEGRSALPHSVFLRFPGDDRNRIIGLPAHLGGQEPVSGMKWIASFPGNVAQGKERASASIVLNSMADGTPEAFIEASLVSAKRTAASAAVAAGLLSTEREPSGISLIGLGPINLEVLRFAKAQLPSLLEVTLFDLDTERAHAFGSKVRKIIPGAAVHYAASAGEAVAAHRLVSLATTAGTPHLDLGAAGPGTTVLHVSLRDLTVESILGAQNVVDDADHVCRERTSLHLAEQATGGREFVDATIGGMLRAPDSFRRDPHRVAVFSPFGLGILDLALAQWVKQQAEEFSIGTKVDDFLPLDVVRSAA</sequence>
<dbReference type="PANTHER" id="PTHR13812:SF19">
    <property type="entry name" value="KETIMINE REDUCTASE MU-CRYSTALLIN"/>
    <property type="match status" value="1"/>
</dbReference>
<dbReference type="GO" id="GO:0016639">
    <property type="term" value="F:oxidoreductase activity, acting on the CH-NH2 group of donors, NAD or NADP as acceptor"/>
    <property type="evidence" value="ECO:0007669"/>
    <property type="project" value="InterPro"/>
</dbReference>
<dbReference type="NCBIfam" id="TIGR03944">
    <property type="entry name" value="dehyd_SbnB_fam"/>
    <property type="match status" value="1"/>
</dbReference>
<protein>
    <submittedName>
        <fullName evidence="1">Alanine dehydrogenase</fullName>
    </submittedName>
</protein>
<evidence type="ECO:0000313" key="2">
    <source>
        <dbReference type="Proteomes" id="UP000231791"/>
    </source>
</evidence>
<proteinExistence type="predicted"/>
<dbReference type="GeneID" id="49383153"/>
<reference evidence="1 2" key="1">
    <citation type="submission" date="2017-11" db="EMBL/GenBank/DDBJ databases">
        <title>Complete genome sequence of Streptomyces lavendulae subsp. lavendulae CCM 3239 (formerly 'Streptomyces aureofaciens CCM 3239'), the producer of the angucycline-type antibiotic auricin.</title>
        <authorList>
            <person name="Busche T."/>
            <person name="Novakova R."/>
            <person name="Al'Dilaimi A."/>
            <person name="Homerova D."/>
            <person name="Feckova L."/>
            <person name="Rezuchova B."/>
            <person name="Mingyar E."/>
            <person name="Csolleiova D."/>
            <person name="Bekeova C."/>
            <person name="Winkler A."/>
            <person name="Sevcikova B."/>
            <person name="Kalinowski J."/>
            <person name="Kormanec J."/>
            <person name="Ruckert C."/>
        </authorList>
    </citation>
    <scope>NUCLEOTIDE SEQUENCE [LARGE SCALE GENOMIC DNA]</scope>
    <source>
        <strain evidence="1 2">CCM 3239</strain>
    </source>
</reference>
<dbReference type="GO" id="GO:0005737">
    <property type="term" value="C:cytoplasm"/>
    <property type="evidence" value="ECO:0007669"/>
    <property type="project" value="TreeGrafter"/>
</dbReference>
<dbReference type="SUPFAM" id="SSF51735">
    <property type="entry name" value="NAD(P)-binding Rossmann-fold domains"/>
    <property type="match status" value="1"/>
</dbReference>
<dbReference type="Gene3D" id="3.30.1780.10">
    <property type="entry name" value="ornithine cyclodeaminase, domain 1"/>
    <property type="match status" value="1"/>
</dbReference>
<dbReference type="Pfam" id="PF02423">
    <property type="entry name" value="OCD_Mu_crystall"/>
    <property type="match status" value="1"/>
</dbReference>
<dbReference type="AlphaFoldDB" id="A0A2K8PBX7"/>